<dbReference type="InterPro" id="IPR036237">
    <property type="entry name" value="Xyl_isomerase-like_sf"/>
</dbReference>
<proteinExistence type="predicted"/>
<protein>
    <submittedName>
        <fullName evidence="2">Sugar phosphate isomerase/epimerase</fullName>
    </submittedName>
</protein>
<dbReference type="RefSeq" id="WP_200271360.1">
    <property type="nucleotide sequence ID" value="NZ_JAENHN010000046.1"/>
</dbReference>
<evidence type="ECO:0000259" key="1">
    <source>
        <dbReference type="Pfam" id="PF01261"/>
    </source>
</evidence>
<evidence type="ECO:0000313" key="3">
    <source>
        <dbReference type="Proteomes" id="UP000596739"/>
    </source>
</evidence>
<evidence type="ECO:0000313" key="2">
    <source>
        <dbReference type="EMBL" id="MBK1812285.1"/>
    </source>
</evidence>
<reference evidence="3" key="1">
    <citation type="submission" date="2021-01" db="EMBL/GenBank/DDBJ databases">
        <title>Genome public.</title>
        <authorList>
            <person name="Liu C."/>
            <person name="Sun Q."/>
        </authorList>
    </citation>
    <scope>NUCLEOTIDE SEQUENCE [LARGE SCALE GENOMIC DNA]</scope>
    <source>
        <strain evidence="3">YIM B02505</strain>
    </source>
</reference>
<dbReference type="GO" id="GO:0016853">
    <property type="term" value="F:isomerase activity"/>
    <property type="evidence" value="ECO:0007669"/>
    <property type="project" value="UniProtKB-KW"/>
</dbReference>
<dbReference type="InterPro" id="IPR050312">
    <property type="entry name" value="IolE/XylAMocC-like"/>
</dbReference>
<dbReference type="Pfam" id="PF01261">
    <property type="entry name" value="AP_endonuc_2"/>
    <property type="match status" value="1"/>
</dbReference>
<dbReference type="PANTHER" id="PTHR12110">
    <property type="entry name" value="HYDROXYPYRUVATE ISOMERASE"/>
    <property type="match status" value="1"/>
</dbReference>
<keyword evidence="3" id="KW-1185">Reference proteome</keyword>
<organism evidence="2 3">
    <name type="scientific">Clostridium yunnanense</name>
    <dbReference type="NCBI Taxonomy" id="2800325"/>
    <lineage>
        <taxon>Bacteria</taxon>
        <taxon>Bacillati</taxon>
        <taxon>Bacillota</taxon>
        <taxon>Clostridia</taxon>
        <taxon>Eubacteriales</taxon>
        <taxon>Clostridiaceae</taxon>
        <taxon>Clostridium</taxon>
    </lineage>
</organism>
<dbReference type="EMBL" id="JAENHN010000046">
    <property type="protein sequence ID" value="MBK1812285.1"/>
    <property type="molecule type" value="Genomic_DNA"/>
</dbReference>
<dbReference type="InterPro" id="IPR013022">
    <property type="entry name" value="Xyl_isomerase-like_TIM-brl"/>
</dbReference>
<dbReference type="Gene3D" id="3.20.20.150">
    <property type="entry name" value="Divalent-metal-dependent TIM barrel enzymes"/>
    <property type="match status" value="1"/>
</dbReference>
<gene>
    <name evidence="2" type="ORF">JHL18_16805</name>
</gene>
<accession>A0ABS1ESH7</accession>
<dbReference type="Proteomes" id="UP000596739">
    <property type="component" value="Unassembled WGS sequence"/>
</dbReference>
<sequence>MTIKAVQQFQLRTVLGTEKKARDTLQLVEKSGYNGIELNGFMIKKMPMVVRMLTRMAGMPMGRSGNLEWKRLMAESNLKVVSVHEDLGSILNRTQEIIDEAKAFGTEYVVVTGMHHFDYSDKKAVLELIDKLNYGGKLLEAGGIHFLYHNHNCEFRKIEPEKTAYDLIIENTDPRYVNFEFDSYWPTEAGVDALDLMETLGERMRLYHINDRGTRRTGKTGSILKSDSMELGYGNMNLIAMIETAKKYGVEAIILESHKNWVDKSPIKSFQVSADFLNKYV</sequence>
<name>A0ABS1ESH7_9CLOT</name>
<dbReference type="SUPFAM" id="SSF51658">
    <property type="entry name" value="Xylose isomerase-like"/>
    <property type="match status" value="1"/>
</dbReference>
<dbReference type="PANTHER" id="PTHR12110:SF41">
    <property type="entry name" value="INOSOSE DEHYDRATASE"/>
    <property type="match status" value="1"/>
</dbReference>
<comment type="caution">
    <text evidence="2">The sequence shown here is derived from an EMBL/GenBank/DDBJ whole genome shotgun (WGS) entry which is preliminary data.</text>
</comment>
<keyword evidence="2" id="KW-0413">Isomerase</keyword>
<feature type="domain" description="Xylose isomerase-like TIM barrel" evidence="1">
    <location>
        <begin position="26"/>
        <end position="279"/>
    </location>
</feature>